<evidence type="ECO:0000313" key="3">
    <source>
        <dbReference type="Proteomes" id="UP000051952"/>
    </source>
</evidence>
<feature type="compositionally biased region" description="Polar residues" evidence="1">
    <location>
        <begin position="56"/>
        <end position="66"/>
    </location>
</feature>
<evidence type="ECO:0000256" key="1">
    <source>
        <dbReference type="SAM" id="MobiDB-lite"/>
    </source>
</evidence>
<feature type="region of interest" description="Disordered" evidence="1">
    <location>
        <begin position="56"/>
        <end position="131"/>
    </location>
</feature>
<dbReference type="VEuPathDB" id="TriTrypDB:BSAL_08850"/>
<feature type="compositionally biased region" description="Low complexity" evidence="1">
    <location>
        <begin position="98"/>
        <end position="121"/>
    </location>
</feature>
<dbReference type="Proteomes" id="UP000051952">
    <property type="component" value="Unassembled WGS sequence"/>
</dbReference>
<accession>A0A0S4J9I6</accession>
<dbReference type="AlphaFoldDB" id="A0A0S4J9I6"/>
<dbReference type="EMBL" id="CYKH01001453">
    <property type="protein sequence ID" value="CUG87143.1"/>
    <property type="molecule type" value="Genomic_DNA"/>
</dbReference>
<reference evidence="3" key="1">
    <citation type="submission" date="2015-09" db="EMBL/GenBank/DDBJ databases">
        <authorList>
            <consortium name="Pathogen Informatics"/>
        </authorList>
    </citation>
    <scope>NUCLEOTIDE SEQUENCE [LARGE SCALE GENOMIC DNA]</scope>
    <source>
        <strain evidence="3">Lake Konstanz</strain>
    </source>
</reference>
<protein>
    <submittedName>
        <fullName evidence="2">Uncharacterized protein</fullName>
    </submittedName>
</protein>
<keyword evidence="3" id="KW-1185">Reference proteome</keyword>
<evidence type="ECO:0000313" key="2">
    <source>
        <dbReference type="EMBL" id="CUG87143.1"/>
    </source>
</evidence>
<gene>
    <name evidence="2" type="ORF">BSAL_08850</name>
</gene>
<proteinExistence type="predicted"/>
<name>A0A0S4J9I6_BODSA</name>
<sequence>MIQIEPTSTTPNLVATLVSTTHEAQYQDPNQNQQQHRRPNLKIAVVDADSAALLQQQHTQSMSKSPNNSGSGGLNNGSLLAGVLSPFHQNSHGTGGLRSDLPSLSSSSSSASSSSRRASMSESDDDDDSDSSVLVISSVATPEVSPGSAPVSTFRGDLNEAEQRFRVALEKTRARSFVLEEAAFEVAYAATQHGHRFLKMLAVEAHLQNPDKVTSGMMIALHRFVDERLHLNSEKKNLQEDDDPCGFLDDIAISRYQTTAALMATQKLFNRVPSIVEQNS</sequence>
<organism evidence="2 3">
    <name type="scientific">Bodo saltans</name>
    <name type="common">Flagellated protozoan</name>
    <dbReference type="NCBI Taxonomy" id="75058"/>
    <lineage>
        <taxon>Eukaryota</taxon>
        <taxon>Discoba</taxon>
        <taxon>Euglenozoa</taxon>
        <taxon>Kinetoplastea</taxon>
        <taxon>Metakinetoplastina</taxon>
        <taxon>Eubodonida</taxon>
        <taxon>Bodonidae</taxon>
        <taxon>Bodo</taxon>
    </lineage>
</organism>
<feature type="compositionally biased region" description="Low complexity" evidence="1">
    <location>
        <begin position="76"/>
        <end position="85"/>
    </location>
</feature>